<reference evidence="1" key="1">
    <citation type="submission" date="2023-04" db="EMBL/GenBank/DDBJ databases">
        <title>Black Yeasts Isolated from many extreme environments.</title>
        <authorList>
            <person name="Coleine C."/>
            <person name="Stajich J.E."/>
            <person name="Selbmann L."/>
        </authorList>
    </citation>
    <scope>NUCLEOTIDE SEQUENCE</scope>
    <source>
        <strain evidence="1">CCFEE 5312</strain>
    </source>
</reference>
<dbReference type="AlphaFoldDB" id="A0AAJ0DC04"/>
<dbReference type="Proteomes" id="UP001271007">
    <property type="component" value="Unassembled WGS sequence"/>
</dbReference>
<keyword evidence="2" id="KW-1185">Reference proteome</keyword>
<dbReference type="EMBL" id="JAWDJX010000027">
    <property type="protein sequence ID" value="KAK3051163.1"/>
    <property type="molecule type" value="Genomic_DNA"/>
</dbReference>
<sequence>MSAKPAPPLNAPASDVTVKISAIDTTLWMASNLAGHMWSPKIKGFEKANFGIWSFLIEHPSGRKLVYDLG</sequence>
<name>A0AAJ0DC04_9PEZI</name>
<protein>
    <submittedName>
        <fullName evidence="1">Uncharacterized protein</fullName>
    </submittedName>
</protein>
<accession>A0AAJ0DC04</accession>
<proteinExistence type="predicted"/>
<organism evidence="1 2">
    <name type="scientific">Extremus antarcticus</name>
    <dbReference type="NCBI Taxonomy" id="702011"/>
    <lineage>
        <taxon>Eukaryota</taxon>
        <taxon>Fungi</taxon>
        <taxon>Dikarya</taxon>
        <taxon>Ascomycota</taxon>
        <taxon>Pezizomycotina</taxon>
        <taxon>Dothideomycetes</taxon>
        <taxon>Dothideomycetidae</taxon>
        <taxon>Mycosphaerellales</taxon>
        <taxon>Extremaceae</taxon>
        <taxon>Extremus</taxon>
    </lineage>
</organism>
<gene>
    <name evidence="1" type="ORF">LTR09_007559</name>
</gene>
<evidence type="ECO:0000313" key="1">
    <source>
        <dbReference type="EMBL" id="KAK3051163.1"/>
    </source>
</evidence>
<comment type="caution">
    <text evidence="1">The sequence shown here is derived from an EMBL/GenBank/DDBJ whole genome shotgun (WGS) entry which is preliminary data.</text>
</comment>
<evidence type="ECO:0000313" key="2">
    <source>
        <dbReference type="Proteomes" id="UP001271007"/>
    </source>
</evidence>